<dbReference type="InterPro" id="IPR001347">
    <property type="entry name" value="SIS_dom"/>
</dbReference>
<evidence type="ECO:0000313" key="2">
    <source>
        <dbReference type="EMBL" id="SMF75461.1"/>
    </source>
</evidence>
<name>A0A1Y6CM30_9BACT</name>
<dbReference type="InterPro" id="IPR046348">
    <property type="entry name" value="SIS_dom_sf"/>
</dbReference>
<dbReference type="PROSITE" id="PS51464">
    <property type="entry name" value="SIS"/>
    <property type="match status" value="1"/>
</dbReference>
<dbReference type="Gene3D" id="3.40.50.10490">
    <property type="entry name" value="Glucose-6-phosphate isomerase like protein, domain 1"/>
    <property type="match status" value="1"/>
</dbReference>
<dbReference type="AlphaFoldDB" id="A0A1Y6CM30"/>
<organism evidence="2 3">
    <name type="scientific">Pseudobacteriovorax antillogorgiicola</name>
    <dbReference type="NCBI Taxonomy" id="1513793"/>
    <lineage>
        <taxon>Bacteria</taxon>
        <taxon>Pseudomonadati</taxon>
        <taxon>Bdellovibrionota</taxon>
        <taxon>Oligoflexia</taxon>
        <taxon>Oligoflexales</taxon>
        <taxon>Pseudobacteriovoracaceae</taxon>
        <taxon>Pseudobacteriovorax</taxon>
    </lineage>
</organism>
<dbReference type="InterPro" id="IPR035461">
    <property type="entry name" value="GmhA/DiaA"/>
</dbReference>
<keyword evidence="3" id="KW-1185">Reference proteome</keyword>
<dbReference type="OrthoDB" id="9810929at2"/>
<dbReference type="CDD" id="cd05006">
    <property type="entry name" value="SIS_GmhA"/>
    <property type="match status" value="1"/>
</dbReference>
<dbReference type="InterPro" id="IPR050099">
    <property type="entry name" value="SIS_GmhA/DiaA_subfam"/>
</dbReference>
<dbReference type="Proteomes" id="UP000192907">
    <property type="component" value="Unassembled WGS sequence"/>
</dbReference>
<gene>
    <name evidence="2" type="ORF">SAMN06296036_12932</name>
</gene>
<evidence type="ECO:0000259" key="1">
    <source>
        <dbReference type="PROSITE" id="PS51464"/>
    </source>
</evidence>
<dbReference type="SUPFAM" id="SSF53697">
    <property type="entry name" value="SIS domain"/>
    <property type="match status" value="1"/>
</dbReference>
<dbReference type="GO" id="GO:1901135">
    <property type="term" value="P:carbohydrate derivative metabolic process"/>
    <property type="evidence" value="ECO:0007669"/>
    <property type="project" value="InterPro"/>
</dbReference>
<dbReference type="EMBL" id="FWZT01000029">
    <property type="protein sequence ID" value="SMF75461.1"/>
    <property type="molecule type" value="Genomic_DNA"/>
</dbReference>
<proteinExistence type="predicted"/>
<evidence type="ECO:0000313" key="3">
    <source>
        <dbReference type="Proteomes" id="UP000192907"/>
    </source>
</evidence>
<dbReference type="Pfam" id="PF13580">
    <property type="entry name" value="SIS_2"/>
    <property type="match status" value="1"/>
</dbReference>
<reference evidence="3" key="1">
    <citation type="submission" date="2017-04" db="EMBL/GenBank/DDBJ databases">
        <authorList>
            <person name="Varghese N."/>
            <person name="Submissions S."/>
        </authorList>
    </citation>
    <scope>NUCLEOTIDE SEQUENCE [LARGE SCALE GENOMIC DNA]</scope>
    <source>
        <strain evidence="3">RKEM611</strain>
    </source>
</reference>
<sequence length="208" mass="22923">MTMMQKFYCESESFHAYSRKYFNYIGTLLESVDGKQLENFLALIDSARDSGNQIFFFGNGGSAATASHFANDLSIGTRSYKKPYKALALTDNAAVMTAIANDDTYDDIFLYQLRNHMNQGDLVIAISASGNSNNVLKAIDWANINGGTTVGLTGFDGGELKKFANHSLHVPSNTGEYGPVEDVHMIFDHLLGSYLIERLKQSKEYGSI</sequence>
<protein>
    <submittedName>
        <fullName evidence="2">D-sedoheptulose 7-phosphate isomerase</fullName>
    </submittedName>
</protein>
<dbReference type="STRING" id="1513793.SAMN06296036_12932"/>
<dbReference type="PANTHER" id="PTHR30390">
    <property type="entry name" value="SEDOHEPTULOSE 7-PHOSPHATE ISOMERASE / DNAA INITIATOR-ASSOCIATING FACTOR FOR REPLICATION INITIATION"/>
    <property type="match status" value="1"/>
</dbReference>
<dbReference type="GO" id="GO:0097367">
    <property type="term" value="F:carbohydrate derivative binding"/>
    <property type="evidence" value="ECO:0007669"/>
    <property type="project" value="InterPro"/>
</dbReference>
<feature type="domain" description="SIS" evidence="1">
    <location>
        <begin position="43"/>
        <end position="201"/>
    </location>
</feature>
<dbReference type="PANTHER" id="PTHR30390:SF8">
    <property type="entry name" value="SUGAR ISOMERASE (SIS)"/>
    <property type="match status" value="1"/>
</dbReference>
<dbReference type="RefSeq" id="WP_132324775.1">
    <property type="nucleotide sequence ID" value="NZ_FWZT01000029.1"/>
</dbReference>
<keyword evidence="2" id="KW-0413">Isomerase</keyword>
<accession>A0A1Y6CM30</accession>
<dbReference type="GO" id="GO:0016853">
    <property type="term" value="F:isomerase activity"/>
    <property type="evidence" value="ECO:0007669"/>
    <property type="project" value="UniProtKB-KW"/>
</dbReference>